<organism evidence="1 2">
    <name type="scientific">Lecanicillium saksenae</name>
    <dbReference type="NCBI Taxonomy" id="468837"/>
    <lineage>
        <taxon>Eukaryota</taxon>
        <taxon>Fungi</taxon>
        <taxon>Dikarya</taxon>
        <taxon>Ascomycota</taxon>
        <taxon>Pezizomycotina</taxon>
        <taxon>Sordariomycetes</taxon>
        <taxon>Hypocreomycetidae</taxon>
        <taxon>Hypocreales</taxon>
        <taxon>Cordycipitaceae</taxon>
        <taxon>Lecanicillium</taxon>
    </lineage>
</organism>
<dbReference type="Proteomes" id="UP001148737">
    <property type="component" value="Unassembled WGS sequence"/>
</dbReference>
<sequence>MAPQARLVARLDDDSYYNFWYSTAGYAVRWSIFGLFVLIILLWVVGGYFHAKHLMKKGLPLNASSPDNRACNRPGGTVRRATAARTATT</sequence>
<evidence type="ECO:0000313" key="1">
    <source>
        <dbReference type="EMBL" id="KAJ3476117.1"/>
    </source>
</evidence>
<accession>A0ACC1QIG4</accession>
<evidence type="ECO:0000313" key="2">
    <source>
        <dbReference type="Proteomes" id="UP001148737"/>
    </source>
</evidence>
<protein>
    <submittedName>
        <fullName evidence="1">Uncharacterized protein</fullName>
    </submittedName>
</protein>
<dbReference type="EMBL" id="JANAKD010001844">
    <property type="protein sequence ID" value="KAJ3476117.1"/>
    <property type="molecule type" value="Genomic_DNA"/>
</dbReference>
<comment type="caution">
    <text evidence="1">The sequence shown here is derived from an EMBL/GenBank/DDBJ whole genome shotgun (WGS) entry which is preliminary data.</text>
</comment>
<gene>
    <name evidence="1" type="ORF">NLG97_g9228</name>
</gene>
<reference evidence="1" key="1">
    <citation type="submission" date="2022-07" db="EMBL/GenBank/DDBJ databases">
        <title>Genome Sequence of Lecanicillium saksenae.</title>
        <authorList>
            <person name="Buettner E."/>
        </authorList>
    </citation>
    <scope>NUCLEOTIDE SEQUENCE</scope>
    <source>
        <strain evidence="1">VT-O1</strain>
    </source>
</reference>
<proteinExistence type="predicted"/>
<keyword evidence="2" id="KW-1185">Reference proteome</keyword>
<name>A0ACC1QIG4_9HYPO</name>